<evidence type="ECO:0000256" key="1">
    <source>
        <dbReference type="ARBA" id="ARBA00009670"/>
    </source>
</evidence>
<feature type="compositionally biased region" description="Polar residues" evidence="2">
    <location>
        <begin position="16"/>
        <end position="27"/>
    </location>
</feature>
<dbReference type="GO" id="GO:0016301">
    <property type="term" value="F:kinase activity"/>
    <property type="evidence" value="ECO:0007669"/>
    <property type="project" value="UniProtKB-KW"/>
</dbReference>
<dbReference type="InterPro" id="IPR004147">
    <property type="entry name" value="ABC1_dom"/>
</dbReference>
<feature type="transmembrane region" description="Helical" evidence="3">
    <location>
        <begin position="543"/>
        <end position="569"/>
    </location>
</feature>
<reference evidence="6" key="1">
    <citation type="journal article" date="2019" name="Int. J. Syst. Evol. Microbiol.">
        <title>The Global Catalogue of Microorganisms (GCM) 10K type strain sequencing project: providing services to taxonomists for standard genome sequencing and annotation.</title>
        <authorList>
            <consortium name="The Broad Institute Genomics Platform"/>
            <consortium name="The Broad Institute Genome Sequencing Center for Infectious Disease"/>
            <person name="Wu L."/>
            <person name="Ma J."/>
        </authorList>
    </citation>
    <scope>NUCLEOTIDE SEQUENCE [LARGE SCALE GENOMIC DNA]</scope>
    <source>
        <strain evidence="6">KACC 12822</strain>
    </source>
</reference>
<keyword evidence="5" id="KW-0418">Kinase</keyword>
<evidence type="ECO:0000313" key="6">
    <source>
        <dbReference type="Proteomes" id="UP001596018"/>
    </source>
</evidence>
<keyword evidence="3" id="KW-0472">Membrane</keyword>
<keyword evidence="6" id="KW-1185">Reference proteome</keyword>
<sequence>MWRALTPPCRPPLHAGSNQRSTHVSESTSLSRYAQIGAFLLRYRKAGLFNGLDLDVQEVALAQDADPVVPGQPEHFVDDLEALGPTFIKIGQALSTRPDMVPPAYLAALERMQDDVAPVPVAEVRAVIEAELGARIGVLFGSFDDVPLAAGSMAQVHAATLRDGREVVVKVQRPHIAQTLREDLAILARLAGAADRLTDMGRRYGFADWVQELRHSLANEVNFALEADNLRRFAANLDDYRHLYVPQPMDGYTTERVLTMDRVHGIKVTHVPPVRRIEHPLKQQAQELLRAYLDQVFVHGLVHADPHPGNVLLMDDQRLALFDLGMVARLPPHTRHSLLKLMLGAIGGNGDQVGEISEAMGTPLQDFRHSQYRRSVDQLVSGYAGLHDASRQYSEGRLILELTRVGAACGLRPPPELTILGKTLLNLEAVTTALDPALDTRAVVEQHLQQMMRRQALGSLSPANLASEWLDLQELARRTPQHMGAILRTLAENRLRVRIDGLEESRMMESLQKIANRIATGVIVAALVIGAALTARIQGGATLFGLPILSALFIIVAGVLGAGLILSALRRDRKVDRAADRTPD</sequence>
<evidence type="ECO:0000313" key="5">
    <source>
        <dbReference type="EMBL" id="MFC5438427.1"/>
    </source>
</evidence>
<comment type="similarity">
    <text evidence="1">Belongs to the protein kinase superfamily. ADCK protein kinase family.</text>
</comment>
<evidence type="ECO:0000256" key="2">
    <source>
        <dbReference type="SAM" id="MobiDB-lite"/>
    </source>
</evidence>
<dbReference type="Proteomes" id="UP001596018">
    <property type="component" value="Unassembled WGS sequence"/>
</dbReference>
<proteinExistence type="inferred from homology"/>
<feature type="domain" description="Protein kinase" evidence="4">
    <location>
        <begin position="142"/>
        <end position="470"/>
    </location>
</feature>
<evidence type="ECO:0000256" key="3">
    <source>
        <dbReference type="SAM" id="Phobius"/>
    </source>
</evidence>
<feature type="region of interest" description="Disordered" evidence="2">
    <location>
        <begin position="1"/>
        <end position="27"/>
    </location>
</feature>
<feature type="transmembrane region" description="Helical" evidence="3">
    <location>
        <begin position="514"/>
        <end position="537"/>
    </location>
</feature>
<dbReference type="CDD" id="cd05121">
    <property type="entry name" value="ABC1_ADCK3-like"/>
    <property type="match status" value="1"/>
</dbReference>
<keyword evidence="5" id="KW-0808">Transferase</keyword>
<evidence type="ECO:0000259" key="4">
    <source>
        <dbReference type="PROSITE" id="PS50011"/>
    </source>
</evidence>
<dbReference type="PROSITE" id="PS50011">
    <property type="entry name" value="PROTEIN_KINASE_DOM"/>
    <property type="match status" value="1"/>
</dbReference>
<dbReference type="SUPFAM" id="SSF56112">
    <property type="entry name" value="Protein kinase-like (PK-like)"/>
    <property type="match status" value="1"/>
</dbReference>
<keyword evidence="3" id="KW-0812">Transmembrane</keyword>
<organism evidence="5 6">
    <name type="scientific">Rhodanobacter ginsenosidimutans</name>
    <dbReference type="NCBI Taxonomy" id="490571"/>
    <lineage>
        <taxon>Bacteria</taxon>
        <taxon>Pseudomonadati</taxon>
        <taxon>Pseudomonadota</taxon>
        <taxon>Gammaproteobacteria</taxon>
        <taxon>Lysobacterales</taxon>
        <taxon>Rhodanobacteraceae</taxon>
        <taxon>Rhodanobacter</taxon>
    </lineage>
</organism>
<dbReference type="InterPro" id="IPR000719">
    <property type="entry name" value="Prot_kinase_dom"/>
</dbReference>
<gene>
    <name evidence="5" type="ORF">ACFPK0_00220</name>
</gene>
<comment type="caution">
    <text evidence="5">The sequence shown here is derived from an EMBL/GenBank/DDBJ whole genome shotgun (WGS) entry which is preliminary data.</text>
</comment>
<dbReference type="RefSeq" id="WP_377340179.1">
    <property type="nucleotide sequence ID" value="NZ_JALBWS010000015.1"/>
</dbReference>
<accession>A0ABW0JQR9</accession>
<dbReference type="PANTHER" id="PTHR10566:SF113">
    <property type="entry name" value="PROTEIN ACTIVITY OF BC1 COMPLEX KINASE 7, CHLOROPLASTIC"/>
    <property type="match status" value="1"/>
</dbReference>
<protein>
    <submittedName>
        <fullName evidence="5">ABC1 kinase family protein</fullName>
    </submittedName>
</protein>
<keyword evidence="3" id="KW-1133">Transmembrane helix</keyword>
<dbReference type="InterPro" id="IPR011009">
    <property type="entry name" value="Kinase-like_dom_sf"/>
</dbReference>
<dbReference type="PANTHER" id="PTHR10566">
    <property type="entry name" value="CHAPERONE-ACTIVITY OF BC1 COMPLEX CABC1 -RELATED"/>
    <property type="match status" value="1"/>
</dbReference>
<name>A0ABW0JQR9_9GAMM</name>
<dbReference type="InterPro" id="IPR050154">
    <property type="entry name" value="UbiB_kinase"/>
</dbReference>
<dbReference type="EMBL" id="JBHSMM010000001">
    <property type="protein sequence ID" value="MFC5438427.1"/>
    <property type="molecule type" value="Genomic_DNA"/>
</dbReference>
<dbReference type="Pfam" id="PF03109">
    <property type="entry name" value="ABC1"/>
    <property type="match status" value="1"/>
</dbReference>